<evidence type="ECO:0000256" key="1">
    <source>
        <dbReference type="SAM" id="SignalP"/>
    </source>
</evidence>
<dbReference type="AlphaFoldDB" id="A0A2K8KJZ7"/>
<protein>
    <recommendedName>
        <fullName evidence="4">Lipoprotein</fullName>
    </recommendedName>
</protein>
<dbReference type="PROSITE" id="PS51257">
    <property type="entry name" value="PROKAR_LIPOPROTEIN"/>
    <property type="match status" value="1"/>
</dbReference>
<proteinExistence type="predicted"/>
<feature type="signal peptide" evidence="1">
    <location>
        <begin position="1"/>
        <end position="19"/>
    </location>
</feature>
<name>A0A2K8KJZ7_9MOLU</name>
<dbReference type="RefSeq" id="WP_100254303.1">
    <property type="nucleotide sequence ID" value="NZ_CP024870.1"/>
</dbReference>
<evidence type="ECO:0008006" key="4">
    <source>
        <dbReference type="Google" id="ProtNLM"/>
    </source>
</evidence>
<organism evidence="2 3">
    <name type="scientific">Spiroplasma clarkii</name>
    <dbReference type="NCBI Taxonomy" id="2139"/>
    <lineage>
        <taxon>Bacteria</taxon>
        <taxon>Bacillati</taxon>
        <taxon>Mycoplasmatota</taxon>
        <taxon>Mollicutes</taxon>
        <taxon>Entomoplasmatales</taxon>
        <taxon>Spiroplasmataceae</taxon>
        <taxon>Spiroplasma</taxon>
    </lineage>
</organism>
<dbReference type="Proteomes" id="UP000231179">
    <property type="component" value="Chromosome"/>
</dbReference>
<evidence type="ECO:0000313" key="2">
    <source>
        <dbReference type="EMBL" id="ATX70739.1"/>
    </source>
</evidence>
<dbReference type="NCBIfam" id="NF038029">
    <property type="entry name" value="LP_plasma"/>
    <property type="match status" value="1"/>
</dbReference>
<evidence type="ECO:0000313" key="3">
    <source>
        <dbReference type="Proteomes" id="UP000231179"/>
    </source>
</evidence>
<gene>
    <name evidence="2" type="ORF">SCLAR_v1c04150</name>
</gene>
<accession>A0A2K8KJZ7</accession>
<keyword evidence="1" id="KW-0732">Signal</keyword>
<dbReference type="EMBL" id="CP024870">
    <property type="protein sequence ID" value="ATX70739.1"/>
    <property type="molecule type" value="Genomic_DNA"/>
</dbReference>
<keyword evidence="3" id="KW-1185">Reference proteome</keyword>
<reference evidence="2 3" key="1">
    <citation type="submission" date="2017-11" db="EMBL/GenBank/DDBJ databases">
        <title>Complete genome sequence of Spiroplasma clarkii CN-5 (DSM 19994).</title>
        <authorList>
            <person name="Tsai Y.-M."/>
            <person name="Chang A."/>
            <person name="Lo W.-S."/>
            <person name="Kuo C.-H."/>
        </authorList>
    </citation>
    <scope>NUCLEOTIDE SEQUENCE [LARGE SCALE GENOMIC DNA]</scope>
    <source>
        <strain evidence="2 3">CN-5</strain>
    </source>
</reference>
<feature type="chain" id="PRO_5014946776" description="Lipoprotein" evidence="1">
    <location>
        <begin position="20"/>
        <end position="359"/>
    </location>
</feature>
<sequence>MKKLLGLLAAVGLTAASTASVVACGADIEKSNNNTNDDGENIEGLQTDLGEIDNIFSDTLLNTFKAKNSAINISDYEVFSYNQTSAQIVKKKVTEASSWKPITVNFTIKPLDITETNQALVRNIVAGIMDENGMIDQTLTISKILAQKKITKAAIRTSFAQMNGIYLNENDIEIGEVDYTNFSVSIKSKNQNILKGTDEEIITLNRNVDTTNLLKITDVGRIYLPGEMYDNRADFFDGANNPEKVGMATTAYTMVFQNIGDKNPIFAYLAKDLASSATGILSEARQNIGENLALDFLKINLGWQGQGIGTNWLAKNGVFSKDSKTTTIKFEIVKEDRAILGTYRKPKLLVKEKMQLKFQ</sequence>
<dbReference type="InterPro" id="IPR054816">
    <property type="entry name" value="Lipoprotein_mollicutes-type_CS"/>
</dbReference>